<evidence type="ECO:0000313" key="2">
    <source>
        <dbReference type="EMBL" id="MDF9408211.1"/>
    </source>
</evidence>
<dbReference type="InterPro" id="IPR052345">
    <property type="entry name" value="Rad_response_metalloprotease"/>
</dbReference>
<dbReference type="PANTHER" id="PTHR43236:SF1">
    <property type="entry name" value="BLL7220 PROTEIN"/>
    <property type="match status" value="1"/>
</dbReference>
<proteinExistence type="predicted"/>
<dbReference type="InterPro" id="IPR010359">
    <property type="entry name" value="IrrE_HExxH"/>
</dbReference>
<name>A0A9X4H1K2_9FIRM</name>
<dbReference type="Gene3D" id="1.10.10.2910">
    <property type="match status" value="1"/>
</dbReference>
<reference evidence="2" key="1">
    <citation type="submission" date="2022-02" db="EMBL/GenBank/DDBJ databases">
        <authorList>
            <person name="Leng L."/>
        </authorList>
    </citation>
    <scope>NUCLEOTIDE SEQUENCE</scope>
    <source>
        <strain evidence="2">JI</strain>
    </source>
</reference>
<dbReference type="AlphaFoldDB" id="A0A9X4H1K2"/>
<evidence type="ECO:0000259" key="1">
    <source>
        <dbReference type="Pfam" id="PF06114"/>
    </source>
</evidence>
<sequence>MAKIGSKKRKELELIAQDRASELRRSWGLGIEPVSDIFELIERRIKNVIVLRYPAPSSDLSAFVSLSGDDCLVYINTTMPYGHQIFSAAHELSHILYDKEHLKLLVCRPGEDSEDEREVLADLFAGALLLPAEGVRHFYYSIFSSKHRVTYGTVMALQGTFKVSYAAMLYALLKNGIITPKIYGHLKKMGAKDNISQMQQLARRYGVMDLITPSCNKVIPKSLILALNSNYKEGLISFKKLSSVLALWDQEPEEMGFAYEDPV</sequence>
<dbReference type="Pfam" id="PF06114">
    <property type="entry name" value="Peptidase_M78"/>
    <property type="match status" value="1"/>
</dbReference>
<evidence type="ECO:0000313" key="3">
    <source>
        <dbReference type="Proteomes" id="UP001154312"/>
    </source>
</evidence>
<gene>
    <name evidence="2" type="ORF">L7E55_07535</name>
</gene>
<protein>
    <submittedName>
        <fullName evidence="2">ImmA/IrrE family metallo-endopeptidase</fullName>
    </submittedName>
</protein>
<accession>A0A9X4H1K2</accession>
<dbReference type="RefSeq" id="WP_277443505.1">
    <property type="nucleotide sequence ID" value="NZ_JAKOAV010000011.1"/>
</dbReference>
<feature type="domain" description="IrrE N-terminal-like" evidence="1">
    <location>
        <begin position="70"/>
        <end position="172"/>
    </location>
</feature>
<keyword evidence="3" id="KW-1185">Reference proteome</keyword>
<dbReference type="EMBL" id="JAKOAV010000011">
    <property type="protein sequence ID" value="MDF9408211.1"/>
    <property type="molecule type" value="Genomic_DNA"/>
</dbReference>
<comment type="caution">
    <text evidence="2">The sequence shown here is derived from an EMBL/GenBank/DDBJ whole genome shotgun (WGS) entry which is preliminary data.</text>
</comment>
<dbReference type="PANTHER" id="PTHR43236">
    <property type="entry name" value="ANTITOXIN HIGA1"/>
    <property type="match status" value="1"/>
</dbReference>
<dbReference type="Proteomes" id="UP001154312">
    <property type="component" value="Unassembled WGS sequence"/>
</dbReference>
<organism evidence="2 3">
    <name type="scientific">Pelotomaculum isophthalicicum JI</name>
    <dbReference type="NCBI Taxonomy" id="947010"/>
    <lineage>
        <taxon>Bacteria</taxon>
        <taxon>Bacillati</taxon>
        <taxon>Bacillota</taxon>
        <taxon>Clostridia</taxon>
        <taxon>Eubacteriales</taxon>
        <taxon>Desulfotomaculaceae</taxon>
        <taxon>Pelotomaculum</taxon>
    </lineage>
</organism>